<evidence type="ECO:0000256" key="11">
    <source>
        <dbReference type="PROSITE-ProRule" id="PRU00469"/>
    </source>
</evidence>
<dbReference type="CDD" id="cd20554">
    <property type="entry name" value="CYCLIN_TFIIIB90_rpt2"/>
    <property type="match status" value="1"/>
</dbReference>
<feature type="domain" description="TFIIB-type" evidence="13">
    <location>
        <begin position="2"/>
        <end position="33"/>
    </location>
</feature>
<feature type="region of interest" description="Disordered" evidence="12">
    <location>
        <begin position="544"/>
        <end position="578"/>
    </location>
</feature>
<dbReference type="GO" id="GO:0000126">
    <property type="term" value="C:transcription factor TFIIIB complex"/>
    <property type="evidence" value="ECO:0007669"/>
    <property type="project" value="TreeGrafter"/>
</dbReference>
<keyword evidence="15" id="KW-1185">Reference proteome</keyword>
<evidence type="ECO:0000256" key="6">
    <source>
        <dbReference type="ARBA" id="ARBA00023015"/>
    </source>
</evidence>
<evidence type="ECO:0000256" key="7">
    <source>
        <dbReference type="ARBA" id="ARBA00023159"/>
    </source>
</evidence>
<proteinExistence type="inferred from homology"/>
<name>A0A4S4LZB9_9AGAM</name>
<dbReference type="Proteomes" id="UP000310158">
    <property type="component" value="Unassembled WGS sequence"/>
</dbReference>
<dbReference type="GO" id="GO:0000995">
    <property type="term" value="F:RNA polymerase III general transcription initiation factor activity"/>
    <property type="evidence" value="ECO:0007669"/>
    <property type="project" value="TreeGrafter"/>
</dbReference>
<evidence type="ECO:0000256" key="9">
    <source>
        <dbReference type="ARBA" id="ARBA00023242"/>
    </source>
</evidence>
<dbReference type="SUPFAM" id="SSF47954">
    <property type="entry name" value="Cyclin-like"/>
    <property type="match status" value="2"/>
</dbReference>
<dbReference type="SUPFAM" id="SSF57783">
    <property type="entry name" value="Zinc beta-ribbon"/>
    <property type="match status" value="1"/>
</dbReference>
<feature type="compositionally biased region" description="Basic and acidic residues" evidence="12">
    <location>
        <begin position="599"/>
        <end position="611"/>
    </location>
</feature>
<feature type="region of interest" description="Disordered" evidence="12">
    <location>
        <begin position="290"/>
        <end position="351"/>
    </location>
</feature>
<keyword evidence="3" id="KW-0479">Metal-binding</keyword>
<feature type="compositionally biased region" description="Acidic residues" evidence="12">
    <location>
        <begin position="615"/>
        <end position="625"/>
    </location>
</feature>
<keyword evidence="8" id="KW-0804">Transcription</keyword>
<dbReference type="Gene3D" id="1.20.5.650">
    <property type="entry name" value="Single helix bin"/>
    <property type="match status" value="1"/>
</dbReference>
<accession>A0A4S4LZB9</accession>
<dbReference type="GO" id="GO:0008270">
    <property type="term" value="F:zinc ion binding"/>
    <property type="evidence" value="ECO:0007669"/>
    <property type="project" value="UniProtKB-KW"/>
</dbReference>
<dbReference type="AlphaFoldDB" id="A0A4S4LZB9"/>
<dbReference type="EMBL" id="SGPL01000123">
    <property type="protein sequence ID" value="THH17171.1"/>
    <property type="molecule type" value="Genomic_DNA"/>
</dbReference>
<feature type="compositionally biased region" description="Acidic residues" evidence="12">
    <location>
        <begin position="641"/>
        <end position="652"/>
    </location>
</feature>
<dbReference type="GO" id="GO:0070897">
    <property type="term" value="P:transcription preinitiation complex assembly"/>
    <property type="evidence" value="ECO:0007669"/>
    <property type="project" value="InterPro"/>
</dbReference>
<dbReference type="PANTHER" id="PTHR11618">
    <property type="entry name" value="TRANSCRIPTION INITIATION FACTOR IIB-RELATED"/>
    <property type="match status" value="1"/>
</dbReference>
<reference evidence="14 15" key="1">
    <citation type="submission" date="2019-02" db="EMBL/GenBank/DDBJ databases">
        <title>Genome sequencing of the rare red list fungi Bondarzewia mesenterica.</title>
        <authorList>
            <person name="Buettner E."/>
            <person name="Kellner H."/>
        </authorList>
    </citation>
    <scope>NUCLEOTIDE SEQUENCE [LARGE SCALE GENOMIC DNA]</scope>
    <source>
        <strain evidence="14 15">DSM 108281</strain>
    </source>
</reference>
<dbReference type="Pfam" id="PF08271">
    <property type="entry name" value="Zn_Ribbon_TF"/>
    <property type="match status" value="1"/>
</dbReference>
<feature type="compositionally biased region" description="Basic residues" evidence="12">
    <location>
        <begin position="315"/>
        <end position="330"/>
    </location>
</feature>
<evidence type="ECO:0000256" key="2">
    <source>
        <dbReference type="ARBA" id="ARBA00010857"/>
    </source>
</evidence>
<dbReference type="Gene3D" id="1.10.472.10">
    <property type="entry name" value="Cyclin-like"/>
    <property type="match status" value="2"/>
</dbReference>
<dbReference type="OrthoDB" id="511529at2759"/>
<evidence type="ECO:0000256" key="3">
    <source>
        <dbReference type="ARBA" id="ARBA00022723"/>
    </source>
</evidence>
<protein>
    <recommendedName>
        <fullName evidence="10">B-related factor 1</fullName>
    </recommendedName>
</protein>
<dbReference type="GO" id="GO:0017025">
    <property type="term" value="F:TBP-class protein binding"/>
    <property type="evidence" value="ECO:0007669"/>
    <property type="project" value="InterPro"/>
</dbReference>
<dbReference type="InterPro" id="IPR013150">
    <property type="entry name" value="TFIIB_cyclin"/>
</dbReference>
<evidence type="ECO:0000313" key="14">
    <source>
        <dbReference type="EMBL" id="THH17171.1"/>
    </source>
</evidence>
<organism evidence="14 15">
    <name type="scientific">Bondarzewia mesenterica</name>
    <dbReference type="NCBI Taxonomy" id="1095465"/>
    <lineage>
        <taxon>Eukaryota</taxon>
        <taxon>Fungi</taxon>
        <taxon>Dikarya</taxon>
        <taxon>Basidiomycota</taxon>
        <taxon>Agaricomycotina</taxon>
        <taxon>Agaricomycetes</taxon>
        <taxon>Russulales</taxon>
        <taxon>Bondarzewiaceae</taxon>
        <taxon>Bondarzewia</taxon>
    </lineage>
</organism>
<dbReference type="InterPro" id="IPR036915">
    <property type="entry name" value="Cyclin-like_sf"/>
</dbReference>
<dbReference type="FunFam" id="1.10.472.10:FF:000007">
    <property type="entry name" value="Transcription factor IIIB 90 kDa subunit"/>
    <property type="match status" value="1"/>
</dbReference>
<feature type="region of interest" description="Disordered" evidence="12">
    <location>
        <begin position="599"/>
        <end position="669"/>
    </location>
</feature>
<dbReference type="FunFam" id="1.10.472.10:FF:000002">
    <property type="entry name" value="Transcription factor IIIB 90 kDa subunit"/>
    <property type="match status" value="1"/>
</dbReference>
<keyword evidence="6" id="KW-0805">Transcription regulation</keyword>
<comment type="caution">
    <text evidence="14">The sequence shown here is derived from an EMBL/GenBank/DDBJ whole genome shotgun (WGS) entry which is preliminary data.</text>
</comment>
<dbReference type="InterPro" id="IPR000812">
    <property type="entry name" value="TFIIB"/>
</dbReference>
<keyword evidence="9" id="KW-0539">Nucleus</keyword>
<evidence type="ECO:0000256" key="10">
    <source>
        <dbReference type="ARBA" id="ARBA00031009"/>
    </source>
</evidence>
<dbReference type="PANTHER" id="PTHR11618:SF4">
    <property type="entry name" value="TRANSCRIPTION FACTOR IIIB 90 KDA SUBUNIT"/>
    <property type="match status" value="1"/>
</dbReference>
<dbReference type="InterPro" id="IPR013763">
    <property type="entry name" value="Cyclin-like_dom"/>
</dbReference>
<dbReference type="PRINTS" id="PR00685">
    <property type="entry name" value="TIFACTORIIB"/>
</dbReference>
<keyword evidence="5" id="KW-0862">Zinc</keyword>
<dbReference type="CDD" id="cd20553">
    <property type="entry name" value="CYCLIN_TFIIIB90_rpt1"/>
    <property type="match status" value="1"/>
</dbReference>
<comment type="subcellular location">
    <subcellularLocation>
        <location evidence="1">Nucleus</location>
    </subcellularLocation>
</comment>
<dbReference type="Pfam" id="PF07741">
    <property type="entry name" value="BRF1"/>
    <property type="match status" value="1"/>
</dbReference>
<gene>
    <name evidence="14" type="ORF">EW146_g3596</name>
</gene>
<dbReference type="GO" id="GO:0006384">
    <property type="term" value="P:transcription initiation at RNA polymerase III promoter"/>
    <property type="evidence" value="ECO:0007669"/>
    <property type="project" value="UniProtKB-ARBA"/>
</dbReference>
<sequence>MVMPVCTDCGGTVIEYDAAAGNGFCVSCGTVIEENTIVNEVTFGETSTGAAMVQGAYVGQGATRARIGGPFGNRGNTESREQTIENANRKILSIASVLRLSEAVATAAKRYYTLAVEHKFTKGRRSLNVVAVCLYVSCRKQETRKYMLIDFSDLLQVNVFELGHTYLQFVQTLELRIPLVDPSHYISRFAALLEFGDETHKVATDAVRLVQRFDRDWMTKGRRPAGICGAALFLAARMNNFRRSVEEIVQVVKIADTTLKKRLEEFKRTPSGALTLTDFRTVWLEEEMDPPAFLKGKDDEDEDETEMIEAENAGKKKKKKKGDKGRKRKRGVDEEGEEVEGSGENVENNSVASLSEAQRRVVDPALLDTGILAGTLSQMSQPQPLFYPDPMEEPTLVSDHSNIDPALLGPDTSPIFASQPIPSSSSTLINDQTQTPVEGALDKDADIPLTLDISPVEETVNEVLADEVSTFLRNEQGSMLSTALEEAAERRQAQFSLVDELLGLDEEELDAFLLSEEEVRIKERVWVEMNKEYLEAIALKGEQRETGASATKSRKRRKTSTKPRDASTPHGNTAAESVRSLLKKSAKYSKRINYNALKDLFDGDDKDDDHQLYTMEDDKEEDGVVVEEAGGGAVGRKEEFGGDEDAEGEEEGSEKGDEYGWEDAYEQEI</sequence>
<dbReference type="InterPro" id="IPR013137">
    <property type="entry name" value="Znf_TFIIB"/>
</dbReference>
<keyword evidence="7" id="KW-0010">Activator</keyword>
<dbReference type="GO" id="GO:0097550">
    <property type="term" value="C:transcription preinitiation complex"/>
    <property type="evidence" value="ECO:0007669"/>
    <property type="project" value="TreeGrafter"/>
</dbReference>
<feature type="compositionally biased region" description="Acidic residues" evidence="12">
    <location>
        <begin position="659"/>
        <end position="669"/>
    </location>
</feature>
<dbReference type="GO" id="GO:0001006">
    <property type="term" value="F:RNA polymerase III type 3 promoter sequence-specific DNA binding"/>
    <property type="evidence" value="ECO:0007669"/>
    <property type="project" value="TreeGrafter"/>
</dbReference>
<dbReference type="PROSITE" id="PS51134">
    <property type="entry name" value="ZF_TFIIB"/>
    <property type="match status" value="1"/>
</dbReference>
<dbReference type="GO" id="GO:0005634">
    <property type="term" value="C:nucleus"/>
    <property type="evidence" value="ECO:0007669"/>
    <property type="project" value="UniProtKB-SubCell"/>
</dbReference>
<evidence type="ECO:0000313" key="15">
    <source>
        <dbReference type="Proteomes" id="UP000310158"/>
    </source>
</evidence>
<keyword evidence="4 11" id="KW-0863">Zinc-finger</keyword>
<dbReference type="Gene3D" id="2.20.25.10">
    <property type="match status" value="1"/>
</dbReference>
<evidence type="ECO:0000256" key="4">
    <source>
        <dbReference type="ARBA" id="ARBA00022771"/>
    </source>
</evidence>
<feature type="compositionally biased region" description="Basic residues" evidence="12">
    <location>
        <begin position="552"/>
        <end position="561"/>
    </location>
</feature>
<dbReference type="Pfam" id="PF00382">
    <property type="entry name" value="TFIIB"/>
    <property type="match status" value="2"/>
</dbReference>
<feature type="compositionally biased region" description="Acidic residues" evidence="12">
    <location>
        <begin position="299"/>
        <end position="309"/>
    </location>
</feature>
<comment type="similarity">
    <text evidence="2">Belongs to the TFIIB family.</text>
</comment>
<evidence type="ECO:0000256" key="1">
    <source>
        <dbReference type="ARBA" id="ARBA00004123"/>
    </source>
</evidence>
<evidence type="ECO:0000256" key="12">
    <source>
        <dbReference type="SAM" id="MobiDB-lite"/>
    </source>
</evidence>
<dbReference type="InterPro" id="IPR011665">
    <property type="entry name" value="BRF1_TBP-bd_dom"/>
</dbReference>
<evidence type="ECO:0000256" key="5">
    <source>
        <dbReference type="ARBA" id="ARBA00022833"/>
    </source>
</evidence>
<dbReference type="SMART" id="SM00385">
    <property type="entry name" value="CYCLIN"/>
    <property type="match status" value="2"/>
</dbReference>
<feature type="compositionally biased region" description="Low complexity" evidence="12">
    <location>
        <begin position="342"/>
        <end position="351"/>
    </location>
</feature>
<evidence type="ECO:0000256" key="8">
    <source>
        <dbReference type="ARBA" id="ARBA00023163"/>
    </source>
</evidence>
<evidence type="ECO:0000259" key="13">
    <source>
        <dbReference type="PROSITE" id="PS51134"/>
    </source>
</evidence>